<feature type="transmembrane region" description="Helical" evidence="1">
    <location>
        <begin position="12"/>
        <end position="37"/>
    </location>
</feature>
<gene>
    <name evidence="2" type="ORF">GCM10008956_37260</name>
</gene>
<evidence type="ECO:0008006" key="4">
    <source>
        <dbReference type="Google" id="ProtNLM"/>
    </source>
</evidence>
<evidence type="ECO:0000313" key="2">
    <source>
        <dbReference type="EMBL" id="GGM58226.1"/>
    </source>
</evidence>
<keyword evidence="1" id="KW-1133">Transmembrane helix</keyword>
<comment type="caution">
    <text evidence="2">The sequence shown here is derived from an EMBL/GenBank/DDBJ whole genome shotgun (WGS) entry which is preliminary data.</text>
</comment>
<keyword evidence="3" id="KW-1185">Reference proteome</keyword>
<keyword evidence="1" id="KW-0812">Transmembrane</keyword>
<dbReference type="RefSeq" id="WP_155300389.1">
    <property type="nucleotide sequence ID" value="NZ_BMQG01000025.1"/>
</dbReference>
<sequence>MTLTGGLRRAALTVHVISSVGWLGAVLAFLVVAVTGLTSADGGLVRAAALLMAALGQTVIVPLSLLALASGVLQALGTRWGLLDHSWVVIKLIITAVSVLVLLTFQPGLNALADQAAGWPSPTPAQVAQLRSPAAALHAGGALVGLVTATALSVLKPAGVTPAGQRRQRRAARRS</sequence>
<dbReference type="Proteomes" id="UP000600547">
    <property type="component" value="Unassembled WGS sequence"/>
</dbReference>
<accession>A0A8H9LAE2</accession>
<name>A0A8H9LAE2_9DEIO</name>
<reference evidence="3" key="1">
    <citation type="journal article" date="2019" name="Int. J. Syst. Evol. Microbiol.">
        <title>The Global Catalogue of Microorganisms (GCM) 10K type strain sequencing project: providing services to taxonomists for standard genome sequencing and annotation.</title>
        <authorList>
            <consortium name="The Broad Institute Genomics Platform"/>
            <consortium name="The Broad Institute Genome Sequencing Center for Infectious Disease"/>
            <person name="Wu L."/>
            <person name="Ma J."/>
        </authorList>
    </citation>
    <scope>NUCLEOTIDE SEQUENCE [LARGE SCALE GENOMIC DNA]</scope>
    <source>
        <strain evidence="3">JCM 31047</strain>
    </source>
</reference>
<keyword evidence="1" id="KW-0472">Membrane</keyword>
<feature type="transmembrane region" description="Helical" evidence="1">
    <location>
        <begin position="85"/>
        <end position="105"/>
    </location>
</feature>
<organism evidence="2 3">
    <name type="scientific">Deinococcus arenae</name>
    <dbReference type="NCBI Taxonomy" id="1452751"/>
    <lineage>
        <taxon>Bacteria</taxon>
        <taxon>Thermotogati</taxon>
        <taxon>Deinococcota</taxon>
        <taxon>Deinococci</taxon>
        <taxon>Deinococcales</taxon>
        <taxon>Deinococcaceae</taxon>
        <taxon>Deinococcus</taxon>
    </lineage>
</organism>
<evidence type="ECO:0000256" key="1">
    <source>
        <dbReference type="SAM" id="Phobius"/>
    </source>
</evidence>
<proteinExistence type="predicted"/>
<feature type="transmembrane region" description="Helical" evidence="1">
    <location>
        <begin position="49"/>
        <end position="73"/>
    </location>
</feature>
<dbReference type="AlphaFoldDB" id="A0A8H9LAE2"/>
<protein>
    <recommendedName>
        <fullName evidence="4">DUF2269 domain-containing protein</fullName>
    </recommendedName>
</protein>
<dbReference type="EMBL" id="BMQG01000025">
    <property type="protein sequence ID" value="GGM58226.1"/>
    <property type="molecule type" value="Genomic_DNA"/>
</dbReference>
<evidence type="ECO:0000313" key="3">
    <source>
        <dbReference type="Proteomes" id="UP000600547"/>
    </source>
</evidence>